<comment type="caution">
    <text evidence="1">The sequence shown here is derived from an EMBL/GenBank/DDBJ whole genome shotgun (WGS) entry which is preliminary data.</text>
</comment>
<organism evidence="1">
    <name type="scientific">Sesamum latifolium</name>
    <dbReference type="NCBI Taxonomy" id="2727402"/>
    <lineage>
        <taxon>Eukaryota</taxon>
        <taxon>Viridiplantae</taxon>
        <taxon>Streptophyta</taxon>
        <taxon>Embryophyta</taxon>
        <taxon>Tracheophyta</taxon>
        <taxon>Spermatophyta</taxon>
        <taxon>Magnoliopsida</taxon>
        <taxon>eudicotyledons</taxon>
        <taxon>Gunneridae</taxon>
        <taxon>Pentapetalae</taxon>
        <taxon>asterids</taxon>
        <taxon>lamiids</taxon>
        <taxon>Lamiales</taxon>
        <taxon>Pedaliaceae</taxon>
        <taxon>Sesamum</taxon>
    </lineage>
</organism>
<dbReference type="AlphaFoldDB" id="A0AAW2X5L9"/>
<dbReference type="EMBL" id="JACGWN010000005">
    <property type="protein sequence ID" value="KAL0449154.1"/>
    <property type="molecule type" value="Genomic_DNA"/>
</dbReference>
<evidence type="ECO:0000313" key="1">
    <source>
        <dbReference type="EMBL" id="KAL0449154.1"/>
    </source>
</evidence>
<protein>
    <submittedName>
        <fullName evidence="1">Mitochondrial protein</fullName>
    </submittedName>
</protein>
<name>A0AAW2X5L9_9LAMI</name>
<reference evidence="1" key="2">
    <citation type="journal article" date="2024" name="Plant">
        <title>Genomic evolution and insights into agronomic trait innovations of Sesamum species.</title>
        <authorList>
            <person name="Miao H."/>
            <person name="Wang L."/>
            <person name="Qu L."/>
            <person name="Liu H."/>
            <person name="Sun Y."/>
            <person name="Le M."/>
            <person name="Wang Q."/>
            <person name="Wei S."/>
            <person name="Zheng Y."/>
            <person name="Lin W."/>
            <person name="Duan Y."/>
            <person name="Cao H."/>
            <person name="Xiong S."/>
            <person name="Wang X."/>
            <person name="Wei L."/>
            <person name="Li C."/>
            <person name="Ma Q."/>
            <person name="Ju M."/>
            <person name="Zhao R."/>
            <person name="Li G."/>
            <person name="Mu C."/>
            <person name="Tian Q."/>
            <person name="Mei H."/>
            <person name="Zhang T."/>
            <person name="Gao T."/>
            <person name="Zhang H."/>
        </authorList>
    </citation>
    <scope>NUCLEOTIDE SEQUENCE</scope>
    <source>
        <strain evidence="1">KEN1</strain>
    </source>
</reference>
<proteinExistence type="predicted"/>
<gene>
    <name evidence="1" type="ORF">Slati_1471800</name>
</gene>
<accession>A0AAW2X5L9</accession>
<sequence length="229" mass="26495">MPTFVMSCFLIPSSICNEIEGLMVDFFWHNKGVRNIHWIAWDKLCARKEEGGLEFRKMGAFNLALLAKQVWRIISNPNSLLSRLLKHKYFPSSDIFTVQPIQGSSFTWRSILEARSVILRGSRWQQEDADLILNLTLNNGHSDSLRWHYEKHGQYSVRSLTRSWLHLVLLIRFPARLVRSCLNGISFGERQSLLKSGYLPGRFAEMSYQLSPVYYKWESKQNAIVLGAG</sequence>
<dbReference type="PANTHER" id="PTHR33116">
    <property type="entry name" value="REVERSE TRANSCRIPTASE ZINC-BINDING DOMAIN-CONTAINING PROTEIN-RELATED-RELATED"/>
    <property type="match status" value="1"/>
</dbReference>
<dbReference type="PANTHER" id="PTHR33116:SF86">
    <property type="entry name" value="REVERSE TRANSCRIPTASE DOMAIN-CONTAINING PROTEIN"/>
    <property type="match status" value="1"/>
</dbReference>
<reference evidence="1" key="1">
    <citation type="submission" date="2020-06" db="EMBL/GenBank/DDBJ databases">
        <authorList>
            <person name="Li T."/>
            <person name="Hu X."/>
            <person name="Zhang T."/>
            <person name="Song X."/>
            <person name="Zhang H."/>
            <person name="Dai N."/>
            <person name="Sheng W."/>
            <person name="Hou X."/>
            <person name="Wei L."/>
        </authorList>
    </citation>
    <scope>NUCLEOTIDE SEQUENCE</scope>
    <source>
        <strain evidence="1">KEN1</strain>
        <tissue evidence="1">Leaf</tissue>
    </source>
</reference>